<keyword evidence="1" id="KW-0472">Membrane</keyword>
<protein>
    <submittedName>
        <fullName evidence="2">Uncharacterized protein</fullName>
    </submittedName>
</protein>
<organism evidence="2 3">
    <name type="scientific">Pleurodeles waltl</name>
    <name type="common">Iberian ribbed newt</name>
    <dbReference type="NCBI Taxonomy" id="8319"/>
    <lineage>
        <taxon>Eukaryota</taxon>
        <taxon>Metazoa</taxon>
        <taxon>Chordata</taxon>
        <taxon>Craniata</taxon>
        <taxon>Vertebrata</taxon>
        <taxon>Euteleostomi</taxon>
        <taxon>Amphibia</taxon>
        <taxon>Batrachia</taxon>
        <taxon>Caudata</taxon>
        <taxon>Salamandroidea</taxon>
        <taxon>Salamandridae</taxon>
        <taxon>Pleurodelinae</taxon>
        <taxon>Pleurodeles</taxon>
    </lineage>
</organism>
<gene>
    <name evidence="2" type="ORF">NDU88_002182</name>
</gene>
<feature type="transmembrane region" description="Helical" evidence="1">
    <location>
        <begin position="45"/>
        <end position="65"/>
    </location>
</feature>
<keyword evidence="3" id="KW-1185">Reference proteome</keyword>
<proteinExistence type="predicted"/>
<evidence type="ECO:0000256" key="1">
    <source>
        <dbReference type="SAM" id="Phobius"/>
    </source>
</evidence>
<keyword evidence="1" id="KW-1133">Transmembrane helix</keyword>
<reference evidence="2" key="1">
    <citation type="journal article" date="2022" name="bioRxiv">
        <title>Sequencing and chromosome-scale assembly of the giantPleurodeles waltlgenome.</title>
        <authorList>
            <person name="Brown T."/>
            <person name="Elewa A."/>
            <person name="Iarovenko S."/>
            <person name="Subramanian E."/>
            <person name="Araus A.J."/>
            <person name="Petzold A."/>
            <person name="Susuki M."/>
            <person name="Suzuki K.-i.T."/>
            <person name="Hayashi T."/>
            <person name="Toyoda A."/>
            <person name="Oliveira C."/>
            <person name="Osipova E."/>
            <person name="Leigh N.D."/>
            <person name="Simon A."/>
            <person name="Yun M.H."/>
        </authorList>
    </citation>
    <scope>NUCLEOTIDE SEQUENCE</scope>
    <source>
        <strain evidence="2">20211129_DDA</strain>
        <tissue evidence="2">Liver</tissue>
    </source>
</reference>
<sequence length="75" mass="8246">MVVLQTVLETRRDGTAHGEETESRWGFSSSGVPCKSGPLGEMEELILAVAVCPFIGASAWGLFLLDAKRRRPEWL</sequence>
<keyword evidence="1" id="KW-0812">Transmembrane</keyword>
<comment type="caution">
    <text evidence="2">The sequence shown here is derived from an EMBL/GenBank/DDBJ whole genome shotgun (WGS) entry which is preliminary data.</text>
</comment>
<name>A0AAV7RCL2_PLEWA</name>
<dbReference type="Proteomes" id="UP001066276">
    <property type="component" value="Chromosome 5"/>
</dbReference>
<evidence type="ECO:0000313" key="2">
    <source>
        <dbReference type="EMBL" id="KAJ1149372.1"/>
    </source>
</evidence>
<dbReference type="EMBL" id="JANPWB010000009">
    <property type="protein sequence ID" value="KAJ1149372.1"/>
    <property type="molecule type" value="Genomic_DNA"/>
</dbReference>
<dbReference type="AlphaFoldDB" id="A0AAV7RCL2"/>
<accession>A0AAV7RCL2</accession>
<evidence type="ECO:0000313" key="3">
    <source>
        <dbReference type="Proteomes" id="UP001066276"/>
    </source>
</evidence>